<dbReference type="SMART" id="SM00034">
    <property type="entry name" value="CLECT"/>
    <property type="match status" value="1"/>
</dbReference>
<accession>A0AAE0LA91</accession>
<feature type="signal peptide" evidence="2">
    <location>
        <begin position="1"/>
        <end position="19"/>
    </location>
</feature>
<evidence type="ECO:0000256" key="1">
    <source>
        <dbReference type="SAM" id="MobiDB-lite"/>
    </source>
</evidence>
<dbReference type="Proteomes" id="UP001190700">
    <property type="component" value="Unassembled WGS sequence"/>
</dbReference>
<dbReference type="InterPro" id="IPR050828">
    <property type="entry name" value="C-type_lectin/matrix_domain"/>
</dbReference>
<feature type="region of interest" description="Disordered" evidence="1">
    <location>
        <begin position="179"/>
        <end position="199"/>
    </location>
</feature>
<feature type="chain" id="PRO_5042026774" description="C-type lectin domain-containing protein" evidence="2">
    <location>
        <begin position="20"/>
        <end position="516"/>
    </location>
</feature>
<dbReference type="CDD" id="cd00037">
    <property type="entry name" value="CLECT"/>
    <property type="match status" value="1"/>
</dbReference>
<feature type="compositionally biased region" description="Basic and acidic residues" evidence="1">
    <location>
        <begin position="179"/>
        <end position="190"/>
    </location>
</feature>
<gene>
    <name evidence="4" type="ORF">CYMTET_14079</name>
</gene>
<organism evidence="4 5">
    <name type="scientific">Cymbomonas tetramitiformis</name>
    <dbReference type="NCBI Taxonomy" id="36881"/>
    <lineage>
        <taxon>Eukaryota</taxon>
        <taxon>Viridiplantae</taxon>
        <taxon>Chlorophyta</taxon>
        <taxon>Pyramimonadophyceae</taxon>
        <taxon>Pyramimonadales</taxon>
        <taxon>Pyramimonadaceae</taxon>
        <taxon>Cymbomonas</taxon>
    </lineage>
</organism>
<dbReference type="AlphaFoldDB" id="A0AAE0LA91"/>
<dbReference type="PROSITE" id="PS50041">
    <property type="entry name" value="C_TYPE_LECTIN_2"/>
    <property type="match status" value="1"/>
</dbReference>
<dbReference type="InterPro" id="IPR016186">
    <property type="entry name" value="C-type_lectin-like/link_sf"/>
</dbReference>
<dbReference type="PANTHER" id="PTHR45710">
    <property type="entry name" value="C-TYPE LECTIN DOMAIN-CONTAINING PROTEIN 180"/>
    <property type="match status" value="1"/>
</dbReference>
<dbReference type="PANTHER" id="PTHR45710:SF26">
    <property type="entry name" value="RH26557P"/>
    <property type="match status" value="1"/>
</dbReference>
<evidence type="ECO:0000313" key="4">
    <source>
        <dbReference type="EMBL" id="KAK3277951.1"/>
    </source>
</evidence>
<name>A0AAE0LA91_9CHLO</name>
<comment type="caution">
    <text evidence="4">The sequence shown here is derived from an EMBL/GenBank/DDBJ whole genome shotgun (WGS) entry which is preliminary data.</text>
</comment>
<protein>
    <recommendedName>
        <fullName evidence="3">C-type lectin domain-containing protein</fullName>
    </recommendedName>
</protein>
<evidence type="ECO:0000313" key="5">
    <source>
        <dbReference type="Proteomes" id="UP001190700"/>
    </source>
</evidence>
<evidence type="ECO:0000259" key="3">
    <source>
        <dbReference type="PROSITE" id="PS50041"/>
    </source>
</evidence>
<dbReference type="Pfam" id="PF00059">
    <property type="entry name" value="Lectin_C"/>
    <property type="match status" value="1"/>
</dbReference>
<dbReference type="Gene3D" id="3.10.100.10">
    <property type="entry name" value="Mannose-Binding Protein A, subunit A"/>
    <property type="match status" value="1"/>
</dbReference>
<dbReference type="SUPFAM" id="SSF56436">
    <property type="entry name" value="C-type lectin-like"/>
    <property type="match status" value="1"/>
</dbReference>
<feature type="domain" description="C-type lectin" evidence="3">
    <location>
        <begin position="34"/>
        <end position="150"/>
    </location>
</feature>
<evidence type="ECO:0000256" key="2">
    <source>
        <dbReference type="SAM" id="SignalP"/>
    </source>
</evidence>
<dbReference type="InterPro" id="IPR016187">
    <property type="entry name" value="CTDL_fold"/>
</dbReference>
<sequence length="516" mass="53734">MKALTFVSAFIPLLRAVAGLPCPDGWIHGGALASDSKCYFLNSGADDQLHTLSDCEELVCGPRGGALVCIESEDESRLLRGLLASYPNFVWLGFRRSAEEGNWKWSGSCNSTYAHWLQDAKLSDDCALMGSTLEGWVDASCSLPAQCLCELTLPGPPAPSLRGAFVPVISEVVQGLEGEAKARTDERRLAEGPSNTDGGGGSAICGTAAYNPQGDYYDGGDCNPCTCADVETNPMGTTCCGGGGDSGDSGCGSPWTVDGTEYTFGTEGAATCPDESSVMDFSECAALGAAYEALCPEVAGADFGREDWSGPRGCHIQGTSGGGNFQYNVNEEGGGADGHIPVCRVQDGGGGSAMCGTAAYNPQGAYYDGDGCNPCTCADMETNPMGTTCCGSGGDSGNSEPGSRDDASDNQHCGSVRYTCSRDGDGTVMRGVWPTHTCGDNATADWAPVTDAAPFGECMWDDLALEAYTLRCDGDVQEQRYSDFFCTQPTSSANWSACVILEDCSVSPSLYSLICM</sequence>
<proteinExistence type="predicted"/>
<dbReference type="InterPro" id="IPR001304">
    <property type="entry name" value="C-type_lectin-like"/>
</dbReference>
<reference evidence="4 5" key="1">
    <citation type="journal article" date="2015" name="Genome Biol. Evol.">
        <title>Comparative Genomics of a Bacterivorous Green Alga Reveals Evolutionary Causalities and Consequences of Phago-Mixotrophic Mode of Nutrition.</title>
        <authorList>
            <person name="Burns J.A."/>
            <person name="Paasch A."/>
            <person name="Narechania A."/>
            <person name="Kim E."/>
        </authorList>
    </citation>
    <scope>NUCLEOTIDE SEQUENCE [LARGE SCALE GENOMIC DNA]</scope>
    <source>
        <strain evidence="4 5">PLY_AMNH</strain>
    </source>
</reference>
<keyword evidence="2" id="KW-0732">Signal</keyword>
<keyword evidence="5" id="KW-1185">Reference proteome</keyword>
<dbReference type="EMBL" id="LGRX02005744">
    <property type="protein sequence ID" value="KAK3277951.1"/>
    <property type="molecule type" value="Genomic_DNA"/>
</dbReference>